<name>A0A8J3CKC7_9PSEU</name>
<dbReference type="Proteomes" id="UP000637578">
    <property type="component" value="Unassembled WGS sequence"/>
</dbReference>
<protein>
    <submittedName>
        <fullName evidence="2">Uncharacterized protein</fullName>
    </submittedName>
</protein>
<dbReference type="AlphaFoldDB" id="A0A8J3CKC7"/>
<feature type="region of interest" description="Disordered" evidence="1">
    <location>
        <begin position="1"/>
        <end position="42"/>
    </location>
</feature>
<sequence>MAPTIADSREAITGIPASAKIGKPSESAYPPTPEQCRHSAVGRDQEDGFAAEPDVRISGRAEVGGIGPGTAG</sequence>
<evidence type="ECO:0000313" key="2">
    <source>
        <dbReference type="EMBL" id="GGM81513.1"/>
    </source>
</evidence>
<accession>A0A8J3CKC7</accession>
<proteinExistence type="predicted"/>
<evidence type="ECO:0000256" key="1">
    <source>
        <dbReference type="SAM" id="MobiDB-lite"/>
    </source>
</evidence>
<organism evidence="2 3">
    <name type="scientific">Longimycelium tulufanense</name>
    <dbReference type="NCBI Taxonomy" id="907463"/>
    <lineage>
        <taxon>Bacteria</taxon>
        <taxon>Bacillati</taxon>
        <taxon>Actinomycetota</taxon>
        <taxon>Actinomycetes</taxon>
        <taxon>Pseudonocardiales</taxon>
        <taxon>Pseudonocardiaceae</taxon>
        <taxon>Longimycelium</taxon>
    </lineage>
</organism>
<keyword evidence="3" id="KW-1185">Reference proteome</keyword>
<reference evidence="2" key="1">
    <citation type="journal article" date="2014" name="Int. J. Syst. Evol. Microbiol.">
        <title>Complete genome sequence of Corynebacterium casei LMG S-19264T (=DSM 44701T), isolated from a smear-ripened cheese.</title>
        <authorList>
            <consortium name="US DOE Joint Genome Institute (JGI-PGF)"/>
            <person name="Walter F."/>
            <person name="Albersmeier A."/>
            <person name="Kalinowski J."/>
            <person name="Ruckert C."/>
        </authorList>
    </citation>
    <scope>NUCLEOTIDE SEQUENCE</scope>
    <source>
        <strain evidence="2">CGMCC 4.5737</strain>
    </source>
</reference>
<gene>
    <name evidence="2" type="ORF">GCM10012275_60250</name>
</gene>
<dbReference type="EMBL" id="BMMK01000052">
    <property type="protein sequence ID" value="GGM81513.1"/>
    <property type="molecule type" value="Genomic_DNA"/>
</dbReference>
<evidence type="ECO:0000313" key="3">
    <source>
        <dbReference type="Proteomes" id="UP000637578"/>
    </source>
</evidence>
<reference evidence="2" key="2">
    <citation type="submission" date="2020-09" db="EMBL/GenBank/DDBJ databases">
        <authorList>
            <person name="Sun Q."/>
            <person name="Zhou Y."/>
        </authorList>
    </citation>
    <scope>NUCLEOTIDE SEQUENCE</scope>
    <source>
        <strain evidence="2">CGMCC 4.5737</strain>
    </source>
</reference>
<comment type="caution">
    <text evidence="2">The sequence shown here is derived from an EMBL/GenBank/DDBJ whole genome shotgun (WGS) entry which is preliminary data.</text>
</comment>